<dbReference type="GeneID" id="66061046"/>
<evidence type="ECO:0000313" key="3">
    <source>
        <dbReference type="Proteomes" id="UP000027002"/>
    </source>
</evidence>
<gene>
    <name evidence="2" type="ORF">UV8b_00268</name>
</gene>
<evidence type="ECO:0000313" key="2">
    <source>
        <dbReference type="EMBL" id="QUC16027.1"/>
    </source>
</evidence>
<dbReference type="PANTHER" id="PTHR35179">
    <property type="entry name" value="PROTEIN CBG02620"/>
    <property type="match status" value="1"/>
</dbReference>
<keyword evidence="3" id="KW-1185">Reference proteome</keyword>
<proteinExistence type="predicted"/>
<evidence type="ECO:0000256" key="1">
    <source>
        <dbReference type="SAM" id="MobiDB-lite"/>
    </source>
</evidence>
<accession>A0A8E5ME69</accession>
<sequence>MSQTFFRQPRSLRGGTGTRPAGCPWRSSDPVPAPSAPFGALVEAISTEDMLDDEADDEAEPSHYLGISGTELVASYNWLDEDRPKIIIPGKPPLWTPPETPSPLQQDAGVYYRDRNAACYPEHPMEPAVVSVMKMRHAPCPVDVFACGSTLGNLLRFSWGSRQSFRMLLEMVGGTVHLIRREESPRALIPDVRGYGYSFPEAYTTWEPEVRNSLSHQRIIRYAFGELYLMVRFEADGYIGSGRAPPLSCGDTDVLEHFEQWHVGERPRAQASASWGVLSAADAGAAVPQDCIFELKTRSVKKQGDEDTLGKQMPRLWVSQVPTFILAFHERGLFTDVRVTDAREKVRDWEAANQAALGRFLGLLKRIIGTAQSHRGDELEIVRQEGGSLEIRKRAPGAGGLFSGPVRGRWAAWLGEDGEDGEEEAAA</sequence>
<dbReference type="AlphaFoldDB" id="A0A8E5ME69"/>
<dbReference type="PANTHER" id="PTHR35179:SF2">
    <property type="entry name" value="START DOMAIN-CONTAINING PROTEIN"/>
    <property type="match status" value="1"/>
</dbReference>
<organism evidence="2 3">
    <name type="scientific">Ustilaginoidea virens</name>
    <name type="common">Rice false smut fungus</name>
    <name type="synonym">Villosiclava virens</name>
    <dbReference type="NCBI Taxonomy" id="1159556"/>
    <lineage>
        <taxon>Eukaryota</taxon>
        <taxon>Fungi</taxon>
        <taxon>Dikarya</taxon>
        <taxon>Ascomycota</taxon>
        <taxon>Pezizomycotina</taxon>
        <taxon>Sordariomycetes</taxon>
        <taxon>Hypocreomycetidae</taxon>
        <taxon>Hypocreales</taxon>
        <taxon>Clavicipitaceae</taxon>
        <taxon>Ustilaginoidea</taxon>
    </lineage>
</organism>
<name>A0A8E5ME69_USTVR</name>
<dbReference type="EMBL" id="CP072753">
    <property type="protein sequence ID" value="QUC16027.1"/>
    <property type="molecule type" value="Genomic_DNA"/>
</dbReference>
<dbReference type="KEGG" id="uvi:66061046"/>
<dbReference type="Proteomes" id="UP000027002">
    <property type="component" value="Chromosome 1"/>
</dbReference>
<protein>
    <recommendedName>
        <fullName evidence="4">Geranylgeranyl pyrophosphate synthetase</fullName>
    </recommendedName>
</protein>
<evidence type="ECO:0008006" key="4">
    <source>
        <dbReference type="Google" id="ProtNLM"/>
    </source>
</evidence>
<dbReference type="OrthoDB" id="5393654at2759"/>
<reference evidence="2" key="1">
    <citation type="submission" date="2020-03" db="EMBL/GenBank/DDBJ databases">
        <title>A mixture of massive structural variations and highly conserved coding sequences in Ustilaginoidea virens genome.</title>
        <authorList>
            <person name="Zhang K."/>
            <person name="Zhao Z."/>
            <person name="Zhang Z."/>
            <person name="Li Y."/>
            <person name="Hsiang T."/>
            <person name="Sun W."/>
        </authorList>
    </citation>
    <scope>NUCLEOTIDE SEQUENCE</scope>
    <source>
        <strain evidence="2">UV-8b</strain>
    </source>
</reference>
<feature type="region of interest" description="Disordered" evidence="1">
    <location>
        <begin position="1"/>
        <end position="32"/>
    </location>
</feature>
<dbReference type="RefSeq" id="XP_042993700.1">
    <property type="nucleotide sequence ID" value="XM_043137766.1"/>
</dbReference>